<dbReference type="SUPFAM" id="SSF56112">
    <property type="entry name" value="Protein kinase-like (PK-like)"/>
    <property type="match status" value="1"/>
</dbReference>
<evidence type="ECO:0000313" key="2">
    <source>
        <dbReference type="Proteomes" id="UP001408789"/>
    </source>
</evidence>
<dbReference type="Proteomes" id="UP001408789">
    <property type="component" value="Unassembled WGS sequence"/>
</dbReference>
<dbReference type="InterPro" id="IPR011009">
    <property type="entry name" value="Kinase-like_dom_sf"/>
</dbReference>
<dbReference type="AlphaFoldDB" id="A0AAP0GIQ3"/>
<evidence type="ECO:0008006" key="3">
    <source>
        <dbReference type="Google" id="ProtNLM"/>
    </source>
</evidence>
<keyword evidence="2" id="KW-1185">Reference proteome</keyword>
<reference evidence="1 2" key="1">
    <citation type="submission" date="2024-04" db="EMBL/GenBank/DDBJ databases">
        <title>The reference genome of an endangered Asteraceae, Deinandra increscens subsp. villosa, native to the Central Coast of California.</title>
        <authorList>
            <person name="Guilliams M."/>
            <person name="Hasenstab-Lehman K."/>
            <person name="Meyer R."/>
            <person name="Mcevoy S."/>
        </authorList>
    </citation>
    <scope>NUCLEOTIDE SEQUENCE [LARGE SCALE GENOMIC DNA]</scope>
    <source>
        <tissue evidence="1">Leaf</tissue>
    </source>
</reference>
<accession>A0AAP0GIQ3</accession>
<protein>
    <recommendedName>
        <fullName evidence="3">Protein kinase domain-containing protein</fullName>
    </recommendedName>
</protein>
<dbReference type="EMBL" id="JBCNJP010005921">
    <property type="protein sequence ID" value="KAK9049589.1"/>
    <property type="molecule type" value="Genomic_DNA"/>
</dbReference>
<dbReference type="Gene3D" id="3.30.200.20">
    <property type="entry name" value="Phosphorylase Kinase, domain 1"/>
    <property type="match status" value="1"/>
</dbReference>
<feature type="non-terminal residue" evidence="1">
    <location>
        <position position="1"/>
    </location>
</feature>
<dbReference type="InterPro" id="IPR050823">
    <property type="entry name" value="Plant_Ser_Thr_Prot_Kinase"/>
</dbReference>
<proteinExistence type="predicted"/>
<dbReference type="Gene3D" id="1.10.510.10">
    <property type="entry name" value="Transferase(Phosphotransferase) domain 1"/>
    <property type="match status" value="1"/>
</dbReference>
<dbReference type="PANTHER" id="PTHR45621">
    <property type="entry name" value="OS01G0588500 PROTEIN-RELATED"/>
    <property type="match status" value="1"/>
</dbReference>
<gene>
    <name evidence="1" type="ORF">SSX86_031442</name>
</gene>
<name>A0AAP0GIQ3_9ASTR</name>
<evidence type="ECO:0000313" key="1">
    <source>
        <dbReference type="EMBL" id="KAK9049589.1"/>
    </source>
</evidence>
<organism evidence="1 2">
    <name type="scientific">Deinandra increscens subsp. villosa</name>
    <dbReference type="NCBI Taxonomy" id="3103831"/>
    <lineage>
        <taxon>Eukaryota</taxon>
        <taxon>Viridiplantae</taxon>
        <taxon>Streptophyta</taxon>
        <taxon>Embryophyta</taxon>
        <taxon>Tracheophyta</taxon>
        <taxon>Spermatophyta</taxon>
        <taxon>Magnoliopsida</taxon>
        <taxon>eudicotyledons</taxon>
        <taxon>Gunneridae</taxon>
        <taxon>Pentapetalae</taxon>
        <taxon>asterids</taxon>
        <taxon>campanulids</taxon>
        <taxon>Asterales</taxon>
        <taxon>Asteraceae</taxon>
        <taxon>Asteroideae</taxon>
        <taxon>Heliantheae alliance</taxon>
        <taxon>Madieae</taxon>
        <taxon>Madiinae</taxon>
        <taxon>Deinandra</taxon>
    </lineage>
</organism>
<comment type="caution">
    <text evidence="1">The sequence shown here is derived from an EMBL/GenBank/DDBJ whole genome shotgun (WGS) entry which is preliminary data.</text>
</comment>
<sequence>LRDPSNNYKENTKFPKVVAADSQSLKEFTFDDLEKATRGFSKPLIISGGDVFLGWVEQNTLAPFEEEGVGTAVAVKQITSELLSQDEWLATMVCYFSRICSHKCFLSYDLLRLTPGGGCSPIKNDDVFNFGLVLLETLTGKHPSAFEQVFLGLESLEMEAAPKSKLNKRKIRKMMDPRLKKDDYSLEEAFKCLTLASRCTAIEPEYRPSREEISSSLEGI</sequence>